<protein>
    <submittedName>
        <fullName evidence="2">Uncharacterized protein</fullName>
    </submittedName>
</protein>
<organism evidence="2 3">
    <name type="scientific">Solanum verrucosum</name>
    <dbReference type="NCBI Taxonomy" id="315347"/>
    <lineage>
        <taxon>Eukaryota</taxon>
        <taxon>Viridiplantae</taxon>
        <taxon>Streptophyta</taxon>
        <taxon>Embryophyta</taxon>
        <taxon>Tracheophyta</taxon>
        <taxon>Spermatophyta</taxon>
        <taxon>Magnoliopsida</taxon>
        <taxon>eudicotyledons</taxon>
        <taxon>Gunneridae</taxon>
        <taxon>Pentapetalae</taxon>
        <taxon>asterids</taxon>
        <taxon>lamiids</taxon>
        <taxon>Solanales</taxon>
        <taxon>Solanaceae</taxon>
        <taxon>Solanoideae</taxon>
        <taxon>Solaneae</taxon>
        <taxon>Solanum</taxon>
    </lineage>
</organism>
<name>A0AAF0QG02_SOLVR</name>
<dbReference type="Proteomes" id="UP001234989">
    <property type="component" value="Chromosome 3"/>
</dbReference>
<feature type="compositionally biased region" description="Basic and acidic residues" evidence="1">
    <location>
        <begin position="176"/>
        <end position="194"/>
    </location>
</feature>
<proteinExistence type="predicted"/>
<feature type="compositionally biased region" description="Polar residues" evidence="1">
    <location>
        <begin position="159"/>
        <end position="175"/>
    </location>
</feature>
<accession>A0AAF0QG02</accession>
<feature type="region of interest" description="Disordered" evidence="1">
    <location>
        <begin position="159"/>
        <end position="197"/>
    </location>
</feature>
<dbReference type="AlphaFoldDB" id="A0AAF0QG02"/>
<evidence type="ECO:0000256" key="1">
    <source>
        <dbReference type="SAM" id="MobiDB-lite"/>
    </source>
</evidence>
<evidence type="ECO:0000313" key="3">
    <source>
        <dbReference type="Proteomes" id="UP001234989"/>
    </source>
</evidence>
<keyword evidence="3" id="KW-1185">Reference proteome</keyword>
<evidence type="ECO:0000313" key="2">
    <source>
        <dbReference type="EMBL" id="WMV20580.1"/>
    </source>
</evidence>
<reference evidence="2" key="1">
    <citation type="submission" date="2023-08" db="EMBL/GenBank/DDBJ databases">
        <title>A de novo genome assembly of Solanum verrucosum Schlechtendal, a Mexican diploid species geographically isolated from the other diploid A-genome species in potato relatives.</title>
        <authorList>
            <person name="Hosaka K."/>
        </authorList>
    </citation>
    <scope>NUCLEOTIDE SEQUENCE</scope>
    <source>
        <tissue evidence="2">Young leaves</tissue>
    </source>
</reference>
<gene>
    <name evidence="2" type="ORF">MTR67_013965</name>
</gene>
<sequence>MLEVSSSKLLASKSKGFVLCVELVAPGLPSARYLSYVVCELLHRSGGLALQTGLLSFVLYRIDWNKEVAQSAERLRKWGGQDFEFEKTLISEPTKDLPYEIYRKNLWWERHKYDLADTVDYAQQDKNSSNDANSKDVDQQATKINANQEHCGDVKENVLSNQEVSESLPTVITNQKDQRTNIHDEEQHGKREENINTDFSVSKSVCAEDRNQERGQLIDQLKEHMITAQREEQELQDQSSLEDCIVARHGEKHKL</sequence>
<dbReference type="EMBL" id="CP133614">
    <property type="protein sequence ID" value="WMV20580.1"/>
    <property type="molecule type" value="Genomic_DNA"/>
</dbReference>